<protein>
    <recommendedName>
        <fullName evidence="7">Membrane transporter protein</fullName>
    </recommendedName>
</protein>
<comment type="subcellular location">
    <subcellularLocation>
        <location evidence="1">Membrane</location>
        <topology evidence="1">Multi-pass membrane protein</topology>
    </subcellularLocation>
</comment>
<dbReference type="PANTHER" id="PTHR43483">
    <property type="entry name" value="MEMBRANE TRANSPORTER PROTEIN HI_0806-RELATED"/>
    <property type="match status" value="1"/>
</dbReference>
<feature type="transmembrane region" description="Helical" evidence="5">
    <location>
        <begin position="151"/>
        <end position="171"/>
    </location>
</feature>
<dbReference type="EMBL" id="UINC01001070">
    <property type="protein sequence ID" value="SUZ69697.1"/>
    <property type="molecule type" value="Genomic_DNA"/>
</dbReference>
<dbReference type="Pfam" id="PF01925">
    <property type="entry name" value="TauE"/>
    <property type="match status" value="1"/>
</dbReference>
<evidence type="ECO:0000256" key="1">
    <source>
        <dbReference type="ARBA" id="ARBA00004141"/>
    </source>
</evidence>
<evidence type="ECO:0000313" key="6">
    <source>
        <dbReference type="EMBL" id="SUZ69697.1"/>
    </source>
</evidence>
<evidence type="ECO:0000256" key="2">
    <source>
        <dbReference type="ARBA" id="ARBA00022692"/>
    </source>
</evidence>
<keyword evidence="4 5" id="KW-0472">Membrane</keyword>
<keyword evidence="2 5" id="KW-0812">Transmembrane</keyword>
<evidence type="ECO:0000256" key="3">
    <source>
        <dbReference type="ARBA" id="ARBA00022989"/>
    </source>
</evidence>
<accession>A0A381PUH7</accession>
<feature type="transmembrane region" description="Helical" evidence="5">
    <location>
        <begin position="86"/>
        <end position="107"/>
    </location>
</feature>
<organism evidence="6">
    <name type="scientific">marine metagenome</name>
    <dbReference type="NCBI Taxonomy" id="408172"/>
    <lineage>
        <taxon>unclassified sequences</taxon>
        <taxon>metagenomes</taxon>
        <taxon>ecological metagenomes</taxon>
    </lineage>
</organism>
<dbReference type="GO" id="GO:0016020">
    <property type="term" value="C:membrane"/>
    <property type="evidence" value="ECO:0007669"/>
    <property type="project" value="UniProtKB-SubCell"/>
</dbReference>
<proteinExistence type="predicted"/>
<name>A0A381PUH7_9ZZZZ</name>
<evidence type="ECO:0000256" key="5">
    <source>
        <dbReference type="SAM" id="Phobius"/>
    </source>
</evidence>
<feature type="transmembrane region" description="Helical" evidence="5">
    <location>
        <begin position="9"/>
        <end position="40"/>
    </location>
</feature>
<evidence type="ECO:0008006" key="7">
    <source>
        <dbReference type="Google" id="ProtNLM"/>
    </source>
</evidence>
<keyword evidence="3 5" id="KW-1133">Transmembrane helix</keyword>
<reference evidence="6" key="1">
    <citation type="submission" date="2018-05" db="EMBL/GenBank/DDBJ databases">
        <authorList>
            <person name="Lanie J.A."/>
            <person name="Ng W.-L."/>
            <person name="Kazmierczak K.M."/>
            <person name="Andrzejewski T.M."/>
            <person name="Davidsen T.M."/>
            <person name="Wayne K.J."/>
            <person name="Tettelin H."/>
            <person name="Glass J.I."/>
            <person name="Rusch D."/>
            <person name="Podicherti R."/>
            <person name="Tsui H.-C.T."/>
            <person name="Winkler M.E."/>
        </authorList>
    </citation>
    <scope>NUCLEOTIDE SEQUENCE</scope>
</reference>
<feature type="transmembrane region" description="Helical" evidence="5">
    <location>
        <begin position="52"/>
        <end position="74"/>
    </location>
</feature>
<feature type="transmembrane region" description="Helical" evidence="5">
    <location>
        <begin position="249"/>
        <end position="267"/>
    </location>
</feature>
<sequence>MDILNQSDFLVLIILAGSLAGVLAGLLGVGGGIVIVPLLYYVLNFLGFDQSIIMHVAVATSLFIIIPTSIRSSIEHRVRGSFDKNVFKLWLIPLAFGAGLGSLLAIYSSFMVLTFLFAVIASFVSMQMFFIKRDNDKNFTIPKSIFRFSPFFIGLVSAMMGIGGGTLSVPVMNYSGIEIKKAVGTSAAFGTVIAIPASLGFMLGGLHQADVLPPFSIGYVNWMAFLLIVPITLITVPIGVNLAHRSSQFLLQKLFALFLGITALRMFSDLI</sequence>
<dbReference type="InterPro" id="IPR002781">
    <property type="entry name" value="TM_pro_TauE-like"/>
</dbReference>
<evidence type="ECO:0000256" key="4">
    <source>
        <dbReference type="ARBA" id="ARBA00023136"/>
    </source>
</evidence>
<feature type="transmembrane region" description="Helical" evidence="5">
    <location>
        <begin position="219"/>
        <end position="243"/>
    </location>
</feature>
<feature type="transmembrane region" description="Helical" evidence="5">
    <location>
        <begin position="113"/>
        <end position="131"/>
    </location>
</feature>
<dbReference type="AlphaFoldDB" id="A0A381PUH7"/>
<gene>
    <name evidence="6" type="ORF">METZ01_LOCUS22551</name>
</gene>
<feature type="transmembrane region" description="Helical" evidence="5">
    <location>
        <begin position="183"/>
        <end position="207"/>
    </location>
</feature>
<dbReference type="PANTHER" id="PTHR43483:SF3">
    <property type="entry name" value="MEMBRANE TRANSPORTER PROTEIN HI_0806-RELATED"/>
    <property type="match status" value="1"/>
</dbReference>